<evidence type="ECO:0000313" key="3">
    <source>
        <dbReference type="Proteomes" id="UP000464751"/>
    </source>
</evidence>
<name>A0A6P1YIE7_9HYPH</name>
<dbReference type="Proteomes" id="UP000464751">
    <property type="component" value="Chromosome"/>
</dbReference>
<feature type="signal peptide" evidence="1">
    <location>
        <begin position="1"/>
        <end position="30"/>
    </location>
</feature>
<evidence type="ECO:0008006" key="4">
    <source>
        <dbReference type="Google" id="ProtNLM"/>
    </source>
</evidence>
<sequence length="107" mass="10761">MLDVRKLLRLSGVAALGGLLALSSVAPASARNDTARGAAIGGVTGAVIGGVVTGTTGGAVAGGLIGAGTGAAVGASRSRNNYYWRNGRCYSRYSNGNRVRVDNRHCR</sequence>
<dbReference type="RefSeq" id="WP_163073432.1">
    <property type="nucleotide sequence ID" value="NZ_CP048630.1"/>
</dbReference>
<gene>
    <name evidence="2" type="ORF">G3A50_01335</name>
</gene>
<keyword evidence="1" id="KW-0732">Signal</keyword>
<evidence type="ECO:0000313" key="2">
    <source>
        <dbReference type="EMBL" id="QIB32491.1"/>
    </source>
</evidence>
<accession>A0A6P1YIE7</accession>
<organism evidence="2 3">
    <name type="scientific">Ancylobacter pratisalsi</name>
    <dbReference type="NCBI Taxonomy" id="1745854"/>
    <lineage>
        <taxon>Bacteria</taxon>
        <taxon>Pseudomonadati</taxon>
        <taxon>Pseudomonadota</taxon>
        <taxon>Alphaproteobacteria</taxon>
        <taxon>Hyphomicrobiales</taxon>
        <taxon>Xanthobacteraceae</taxon>
        <taxon>Ancylobacter</taxon>
    </lineage>
</organism>
<evidence type="ECO:0000256" key="1">
    <source>
        <dbReference type="SAM" id="SignalP"/>
    </source>
</evidence>
<dbReference type="InterPro" id="IPR006311">
    <property type="entry name" value="TAT_signal"/>
</dbReference>
<protein>
    <recommendedName>
        <fullName evidence="4">Glycine zipper domain-containing protein</fullName>
    </recommendedName>
</protein>
<keyword evidence="3" id="KW-1185">Reference proteome</keyword>
<dbReference type="PROSITE" id="PS51318">
    <property type="entry name" value="TAT"/>
    <property type="match status" value="1"/>
</dbReference>
<dbReference type="KEGG" id="apra:G3A50_01335"/>
<proteinExistence type="predicted"/>
<dbReference type="AlphaFoldDB" id="A0A6P1YIE7"/>
<reference evidence="2 3" key="1">
    <citation type="submission" date="2020-02" db="EMBL/GenBank/DDBJ databases">
        <authorList>
            <person name="Li G."/>
        </authorList>
    </citation>
    <scope>NUCLEOTIDE SEQUENCE [LARGE SCALE GENOMIC DNA]</scope>
    <source>
        <strain evidence="2 3">DSM 102029</strain>
    </source>
</reference>
<feature type="chain" id="PRO_5027027556" description="Glycine zipper domain-containing protein" evidence="1">
    <location>
        <begin position="31"/>
        <end position="107"/>
    </location>
</feature>
<dbReference type="EMBL" id="CP048630">
    <property type="protein sequence ID" value="QIB32491.1"/>
    <property type="molecule type" value="Genomic_DNA"/>
</dbReference>